<dbReference type="InterPro" id="IPR037723">
    <property type="entry name" value="C2D_Ferlin"/>
</dbReference>
<evidence type="ECO:0000256" key="7">
    <source>
        <dbReference type="ARBA" id="ARBA00022989"/>
    </source>
</evidence>
<dbReference type="Proteomes" id="UP000694405">
    <property type="component" value="Chromosome 3"/>
</dbReference>
<feature type="region of interest" description="Disordered" evidence="9">
    <location>
        <begin position="410"/>
        <end position="441"/>
    </location>
</feature>
<keyword evidence="6" id="KW-0106">Calcium</keyword>
<feature type="transmembrane region" description="Helical" evidence="10">
    <location>
        <begin position="1676"/>
        <end position="1696"/>
    </location>
</feature>
<reference evidence="11" key="2">
    <citation type="submission" date="2025-08" db="UniProtKB">
        <authorList>
            <consortium name="Ensembl"/>
        </authorList>
    </citation>
    <scope>IDENTIFICATION</scope>
</reference>
<reference evidence="11" key="1">
    <citation type="submission" date="2020-03" db="EMBL/GenBank/DDBJ databases">
        <title>Melopsittacus undulatus (budgerigar) genome, bMelUnd1, maternal haplotype with Z.</title>
        <authorList>
            <person name="Gedman G."/>
            <person name="Mountcastle J."/>
            <person name="Haase B."/>
            <person name="Formenti G."/>
            <person name="Wright T."/>
            <person name="Apodaca J."/>
            <person name="Pelan S."/>
            <person name="Chow W."/>
            <person name="Rhie A."/>
            <person name="Howe K."/>
            <person name="Fedrigo O."/>
            <person name="Jarvis E.D."/>
        </authorList>
    </citation>
    <scope>NUCLEOTIDE SEQUENCE [LARGE SCALE GENOMIC DNA]</scope>
</reference>
<dbReference type="CDD" id="cd08374">
    <property type="entry name" value="C2F_Ferlin"/>
    <property type="match status" value="1"/>
</dbReference>
<evidence type="ECO:0000256" key="4">
    <source>
        <dbReference type="ARBA" id="ARBA00022723"/>
    </source>
</evidence>
<keyword evidence="4" id="KW-0479">Metal-binding</keyword>
<dbReference type="Pfam" id="PF16165">
    <property type="entry name" value="Ferlin_C"/>
    <property type="match status" value="1"/>
</dbReference>
<dbReference type="InterPro" id="IPR055072">
    <property type="entry name" value="Ferlin_DSRM"/>
</dbReference>
<feature type="region of interest" description="Disordered" evidence="9">
    <location>
        <begin position="330"/>
        <end position="359"/>
    </location>
</feature>
<dbReference type="CDD" id="cd04018">
    <property type="entry name" value="C2C_Ferlin"/>
    <property type="match status" value="1"/>
</dbReference>
<dbReference type="CDD" id="cd04011">
    <property type="entry name" value="C2B_Ferlin"/>
    <property type="match status" value="1"/>
</dbReference>
<keyword evidence="7 10" id="KW-1133">Transmembrane helix</keyword>
<dbReference type="FunFam" id="2.60.40.150:FF:000054">
    <property type="entry name" value="otoferlin isoform X2"/>
    <property type="match status" value="1"/>
</dbReference>
<gene>
    <name evidence="11" type="primary">LOC101872072</name>
</gene>
<proteinExistence type="inferred from homology"/>
<dbReference type="GO" id="GO:0007009">
    <property type="term" value="P:plasma membrane organization"/>
    <property type="evidence" value="ECO:0007669"/>
    <property type="project" value="TreeGrafter"/>
</dbReference>
<dbReference type="PANTHER" id="PTHR12546:SF32">
    <property type="entry name" value="OTOFERLIN"/>
    <property type="match status" value="1"/>
</dbReference>
<keyword evidence="12" id="KW-1185">Reference proteome</keyword>
<accession>A0A8V5FN23</accession>
<dbReference type="InterPro" id="IPR012561">
    <property type="entry name" value="Ferlin_B-domain"/>
</dbReference>
<evidence type="ECO:0000256" key="8">
    <source>
        <dbReference type="ARBA" id="ARBA00023136"/>
    </source>
</evidence>
<evidence type="ECO:0000256" key="5">
    <source>
        <dbReference type="ARBA" id="ARBA00022737"/>
    </source>
</evidence>
<dbReference type="Pfam" id="PF08150">
    <property type="entry name" value="FerB"/>
    <property type="match status" value="1"/>
</dbReference>
<keyword evidence="3 10" id="KW-0812">Transmembrane</keyword>
<dbReference type="InterPro" id="IPR012968">
    <property type="entry name" value="FerIin_dom"/>
</dbReference>
<evidence type="ECO:0000256" key="9">
    <source>
        <dbReference type="SAM" id="MobiDB-lite"/>
    </source>
</evidence>
<dbReference type="InterPro" id="IPR037721">
    <property type="entry name" value="Ferlin"/>
</dbReference>
<dbReference type="PROSITE" id="PS50004">
    <property type="entry name" value="C2"/>
    <property type="match status" value="6"/>
</dbReference>
<dbReference type="InterPro" id="IPR037722">
    <property type="entry name" value="C2C_Ferlin"/>
</dbReference>
<dbReference type="GO" id="GO:0035612">
    <property type="term" value="F:AP-2 adaptor complex binding"/>
    <property type="evidence" value="ECO:0007669"/>
    <property type="project" value="TreeGrafter"/>
</dbReference>
<dbReference type="CDD" id="cd04017">
    <property type="entry name" value="C2D_Ferlin"/>
    <property type="match status" value="1"/>
</dbReference>
<dbReference type="InterPro" id="IPR032362">
    <property type="entry name" value="Ferlin_C"/>
</dbReference>
<keyword evidence="8 10" id="KW-0472">Membrane</keyword>
<feature type="region of interest" description="Disordered" evidence="9">
    <location>
        <begin position="1057"/>
        <end position="1080"/>
    </location>
</feature>
<organism evidence="11 12">
    <name type="scientific">Melopsittacus undulatus</name>
    <name type="common">Budgerigar</name>
    <name type="synonym">Psittacus undulatus</name>
    <dbReference type="NCBI Taxonomy" id="13146"/>
    <lineage>
        <taxon>Eukaryota</taxon>
        <taxon>Metazoa</taxon>
        <taxon>Chordata</taxon>
        <taxon>Craniata</taxon>
        <taxon>Vertebrata</taxon>
        <taxon>Euteleostomi</taxon>
        <taxon>Archelosauria</taxon>
        <taxon>Archosauria</taxon>
        <taxon>Dinosauria</taxon>
        <taxon>Saurischia</taxon>
        <taxon>Theropoda</taxon>
        <taxon>Coelurosauria</taxon>
        <taxon>Aves</taxon>
        <taxon>Neognathae</taxon>
        <taxon>Neoaves</taxon>
        <taxon>Telluraves</taxon>
        <taxon>Australaves</taxon>
        <taxon>Psittaciformes</taxon>
        <taxon>Psittaculidae</taxon>
        <taxon>Melopsittacus</taxon>
    </lineage>
</organism>
<dbReference type="SMART" id="SM01201">
    <property type="entry name" value="FerB"/>
    <property type="match status" value="1"/>
</dbReference>
<evidence type="ECO:0000256" key="10">
    <source>
        <dbReference type="SAM" id="Phobius"/>
    </source>
</evidence>
<dbReference type="GO" id="GO:0030672">
    <property type="term" value="C:synaptic vesicle membrane"/>
    <property type="evidence" value="ECO:0007669"/>
    <property type="project" value="TreeGrafter"/>
</dbReference>
<dbReference type="GO" id="GO:0048787">
    <property type="term" value="C:presynaptic active zone membrane"/>
    <property type="evidence" value="ECO:0007669"/>
    <property type="project" value="TreeGrafter"/>
</dbReference>
<feature type="compositionally biased region" description="Polar residues" evidence="9">
    <location>
        <begin position="339"/>
        <end position="357"/>
    </location>
</feature>
<dbReference type="FunFam" id="2.60.40.150:FF:000089">
    <property type="entry name" value="otoferlin isoform X1"/>
    <property type="match status" value="1"/>
</dbReference>
<dbReference type="SUPFAM" id="SSF49562">
    <property type="entry name" value="C2 domain (Calcium/lipid-binding domain, CaLB)"/>
    <property type="match status" value="6"/>
</dbReference>
<evidence type="ECO:0000256" key="2">
    <source>
        <dbReference type="ARBA" id="ARBA00007561"/>
    </source>
</evidence>
<feature type="compositionally biased region" description="Acidic residues" evidence="9">
    <location>
        <begin position="418"/>
        <end position="440"/>
    </location>
</feature>
<comment type="subcellular location">
    <subcellularLocation>
        <location evidence="1">Membrane</location>
        <topology evidence="1">Single-pass membrane protein</topology>
    </subcellularLocation>
</comment>
<dbReference type="InterPro" id="IPR037724">
    <property type="entry name" value="C2E_Ferlin"/>
</dbReference>
<dbReference type="SMART" id="SM00239">
    <property type="entry name" value="C2"/>
    <property type="match status" value="5"/>
</dbReference>
<keyword evidence="5" id="KW-0677">Repeat</keyword>
<dbReference type="Pfam" id="PF00168">
    <property type="entry name" value="C2"/>
    <property type="match status" value="5"/>
</dbReference>
<dbReference type="GO" id="GO:0016082">
    <property type="term" value="P:synaptic vesicle priming"/>
    <property type="evidence" value="ECO:0007669"/>
    <property type="project" value="TreeGrafter"/>
</dbReference>
<protein>
    <submittedName>
        <fullName evidence="11">Uncharacterized protein</fullName>
    </submittedName>
</protein>
<dbReference type="GO" id="GO:0005509">
    <property type="term" value="F:calcium ion binding"/>
    <property type="evidence" value="ECO:0007669"/>
    <property type="project" value="TreeGrafter"/>
</dbReference>
<dbReference type="PANTHER" id="PTHR12546">
    <property type="entry name" value="FER-1-LIKE"/>
    <property type="match status" value="1"/>
</dbReference>
<evidence type="ECO:0000256" key="6">
    <source>
        <dbReference type="ARBA" id="ARBA00022837"/>
    </source>
</evidence>
<dbReference type="Pfam" id="PF08151">
    <property type="entry name" value="FerI"/>
    <property type="match status" value="1"/>
</dbReference>
<dbReference type="CDD" id="cd04037">
    <property type="entry name" value="C2E_Ferlin"/>
    <property type="match status" value="1"/>
</dbReference>
<dbReference type="Ensembl" id="ENSMUNT00000031357.1">
    <property type="protein sequence ID" value="ENSMUNP00000031102.1"/>
    <property type="gene ID" value="ENSMUNG00000010475.2"/>
</dbReference>
<sequence length="1709" mass="194808">MDYQVSITIIEARQLVGLNMDPVVCVEVGDEKKYTSMKESTNCPYYNEYFVFDFHVPPDVMFDKIIKLSVSEHNCVDLFMGLWKEPAHSAYHQFYHKWAILSDPEDLTAGLKGYLKCDIAVVGKGDNIKTPHKANETEEDDIEGNLLLPDGVPPERQWARFYIKIYRAEGLPRMNTSIMANVKKALTGENKDLVDPYVQVFFAGQKGKTSIQKSSYEPLWNEQIIFTEMFPPLCKRIKIQIRDSDKVNDVAIGTHFIDLRKISNEGDKGFLPTFGPAWVNMYGSTRNYTLMDEHQELNEGLGEGVSFRARLLMSLAVEILDTTNPEINTLPVLKKHPGKSQSPRIPSWKGSQGSSDPTFPAPCPMEEFFLFGAFLEATMIDRKIGDKPINFEVTIGNYGNQIDGMSKPILRRKKEGGDGNEEESELLQNSSEDEGDEDGEMVCVSSSQPMKPLVTDRNYFHLPYFEKKPCIYIKSWWQDQRRRLYNANIMDKIADKLVSTSGVRSAITRMYVVGLKNLPSHHSFPNAEDMPGAAPFSVLPSALAHMKPWAPLYLQENMGQQATTLRSQVKKNTMKDKLKLVQNFLQKLRFLADEPQHTIPDVFIWMMSNNKRIAYARVPSKDILYSIVDEEMGKDCAKVNTIFLKLPGKRGFGPAGWTVQAKMEIYLWLGLNKQRKDFLSGLPCGFEEKKTARGQNLPLFPPISLLYTKKQVFQLRAHMYQARSLFAADSSGLSDPFARVFFISQSQCTEVLNETLCPTWDQLLVFDNVELYGEAHEMRDDPPIIVIEIYDQDTVGKADFMGRTFAKPVVKMSDEQYCPPRFPPQLEYYQIYRGNSTAGDLLAAFELLQVPASDLPPIDGPTDMDRGPIMPVPLGIRPVLSKYRVEVLFWGLRDLKRVNLAQVDRPRVDIECAGKGVQSALIQNYKKNPNFSTLVKWFEVDLPENELLHPPLNIRVVDCRAFGRYTLVGSHAVSSLRKFIYRPPDKKAQHWNMTGTRLGSGGPGWYGSLRHCAWRRGRWVEGCKDYACWLSKQYILLAPDPCSLSLLPLSLKSEEEKERKKKKKKGGGGGGEEVEEEEPDDSMLDWWSKYFASIETMKEVGAEQRMVGVQVPSALTWAVTITFLSFNLLPSQVFNKELETEFDNFEDWLHTFNLLRGKIGDNDDNATEEERIVGRFKGSICVYKMPLPDDITKEAGYDPNFGMFQGIPSNDPINVLVRVYVVRATDLHPADINGKADPYIAIKLGKTDIKDKENYISKQLNPVFGKSFDIEATFPMESMLTVAVYDWDLVGTDDLIGETKIDLENRYYSKHRATCGVSQTYSIHGYNTWRDPMKPSQILSKLCKDGKVDGPHYGPGGRVKVANRVFTGQKKQTDEHLALAVLRHWEDIPWAGCKLVPEHVETRPLLNPDKPGIEQGRLEMWVDMFPMDMPAPGPAIDISPRKPKKYELRVIVWNTDEVILEDDDYFTGEKSSDIFVRGWLKGQQEDKQDTDVHYHSLTGEGNFNWRYIFPFDYLMAEEKIVISKKESMFSWDETEYKIPARLTLQVWDADHFSADDFLGAIELDLNRFPRGAKTSKQCSLEMVTNEAELPMISIFKQKRVKGWWPFVARDENDELEGKVEAELHLLTAEEAEKSPAGLARNEPDPLEKPNRPDTSFIWFLNPLKSIKYLICTRYKWLIIKIVLALLLLVMVALFLYSMPGYMVKKLLGA</sequence>
<dbReference type="SMART" id="SM01202">
    <property type="entry name" value="FerI"/>
    <property type="match status" value="1"/>
</dbReference>
<dbReference type="Gene3D" id="2.60.40.150">
    <property type="entry name" value="C2 domain"/>
    <property type="match status" value="5"/>
</dbReference>
<dbReference type="InterPro" id="IPR035892">
    <property type="entry name" value="C2_domain_sf"/>
</dbReference>
<evidence type="ECO:0000313" key="11">
    <source>
        <dbReference type="Ensembl" id="ENSMUNP00000031102.1"/>
    </source>
</evidence>
<evidence type="ECO:0000313" key="12">
    <source>
        <dbReference type="Proteomes" id="UP000694405"/>
    </source>
</evidence>
<dbReference type="PRINTS" id="PR00360">
    <property type="entry name" value="C2DOMAIN"/>
</dbReference>
<dbReference type="FunFam" id="2.60.40.150:FF:000034">
    <property type="entry name" value="otoferlin isoform X2"/>
    <property type="match status" value="1"/>
</dbReference>
<evidence type="ECO:0000256" key="3">
    <source>
        <dbReference type="ARBA" id="ARBA00022692"/>
    </source>
</evidence>
<dbReference type="Pfam" id="PF22901">
    <property type="entry name" value="dsrm_Ferlin"/>
    <property type="match status" value="1"/>
</dbReference>
<dbReference type="InterPro" id="IPR000008">
    <property type="entry name" value="C2_dom"/>
</dbReference>
<reference evidence="11" key="3">
    <citation type="submission" date="2025-09" db="UniProtKB">
        <authorList>
            <consortium name="Ensembl"/>
        </authorList>
    </citation>
    <scope>IDENTIFICATION</scope>
</reference>
<evidence type="ECO:0000256" key="1">
    <source>
        <dbReference type="ARBA" id="ARBA00004167"/>
    </source>
</evidence>
<comment type="similarity">
    <text evidence="2">Belongs to the ferlin family.</text>
</comment>
<dbReference type="InterPro" id="IPR037725">
    <property type="entry name" value="C2F_Ferlin"/>
</dbReference>
<dbReference type="InterPro" id="IPR037720">
    <property type="entry name" value="C2B_Ferlin"/>
</dbReference>
<name>A0A8V5FN23_MELUD</name>
<dbReference type="FunFam" id="2.60.40.150:FF:000009">
    <property type="entry name" value="dysferlin isoform X2"/>
    <property type="match status" value="1"/>
</dbReference>